<dbReference type="AlphaFoldDB" id="A0AAF3FJV1"/>
<keyword evidence="2" id="KW-1185">Reference proteome</keyword>
<keyword evidence="1" id="KW-0732">Signal</keyword>
<protein>
    <submittedName>
        <fullName evidence="3">Uncharacterized protein</fullName>
    </submittedName>
</protein>
<evidence type="ECO:0000313" key="3">
    <source>
        <dbReference type="WBParaSite" id="MBELARI_LOCUS7392"/>
    </source>
</evidence>
<dbReference type="WBParaSite" id="MBELARI_LOCUS7392">
    <property type="protein sequence ID" value="MBELARI_LOCUS7392"/>
    <property type="gene ID" value="MBELARI_LOCUS7392"/>
</dbReference>
<evidence type="ECO:0000256" key="1">
    <source>
        <dbReference type="SAM" id="SignalP"/>
    </source>
</evidence>
<reference evidence="3" key="1">
    <citation type="submission" date="2024-02" db="UniProtKB">
        <authorList>
            <consortium name="WormBaseParasite"/>
        </authorList>
    </citation>
    <scope>IDENTIFICATION</scope>
</reference>
<dbReference type="Proteomes" id="UP000887575">
    <property type="component" value="Unassembled WGS sequence"/>
</dbReference>
<evidence type="ECO:0000313" key="2">
    <source>
        <dbReference type="Proteomes" id="UP000887575"/>
    </source>
</evidence>
<organism evidence="2 3">
    <name type="scientific">Mesorhabditis belari</name>
    <dbReference type="NCBI Taxonomy" id="2138241"/>
    <lineage>
        <taxon>Eukaryota</taxon>
        <taxon>Metazoa</taxon>
        <taxon>Ecdysozoa</taxon>
        <taxon>Nematoda</taxon>
        <taxon>Chromadorea</taxon>
        <taxon>Rhabditida</taxon>
        <taxon>Rhabditina</taxon>
        <taxon>Rhabditomorpha</taxon>
        <taxon>Rhabditoidea</taxon>
        <taxon>Rhabditidae</taxon>
        <taxon>Mesorhabditinae</taxon>
        <taxon>Mesorhabditis</taxon>
    </lineage>
</organism>
<feature type="chain" id="PRO_5042137158" evidence="1">
    <location>
        <begin position="23"/>
        <end position="393"/>
    </location>
</feature>
<accession>A0AAF3FJV1</accession>
<sequence length="393" mass="44236">MLKRLIVVAFYFTNFVFLITNATETAYTFDLCRPEPVYQFHDLTGDFLESINDTVLYHLNSTSCKREITGFYQESVNGYEFEVFEGGGMTGTNINMTEYLGGTKFTHDAGEISVRIKLTGNPIISFHMLFTAIEGSVQFFGGSYYHTNGELLSILKYDPSPIVIYMGHSSYQIENGIGLEYSGDLKFEMYHGLSLDQNDLIYGENLTATGCTAQNIRPRFVYGSYVVLKLLKTTATGTIKYTHKTNSNYMMMSIPMTATNSLETPPCPKVNKAQLHECSYTLSYGGSGNRRAIGMDLLAPIRTDSYLQIMEYNGETLLSDNTYYSNSSYCGFMTNATSAIVNYYYQCKPDTLTQREFFFQYRVGDEIPDGDKAGGSISYLISLVLFFVLVSIY</sequence>
<proteinExistence type="predicted"/>
<name>A0AAF3FJV1_9BILA</name>
<feature type="signal peptide" evidence="1">
    <location>
        <begin position="1"/>
        <end position="22"/>
    </location>
</feature>